<feature type="transmembrane region" description="Helical" evidence="2">
    <location>
        <begin position="160"/>
        <end position="181"/>
    </location>
</feature>
<gene>
    <name evidence="3" type="ORF">MEDL_10774</name>
</gene>
<protein>
    <submittedName>
        <fullName evidence="3">Uncharacterized protein</fullName>
    </submittedName>
</protein>
<feature type="compositionally biased region" description="Basic and acidic residues" evidence="1">
    <location>
        <begin position="44"/>
        <end position="60"/>
    </location>
</feature>
<comment type="caution">
    <text evidence="3">The sequence shown here is derived from an EMBL/GenBank/DDBJ whole genome shotgun (WGS) entry which is preliminary data.</text>
</comment>
<reference evidence="3" key="1">
    <citation type="submission" date="2021-03" db="EMBL/GenBank/DDBJ databases">
        <authorList>
            <person name="Bekaert M."/>
        </authorList>
    </citation>
    <scope>NUCLEOTIDE SEQUENCE</scope>
</reference>
<keyword evidence="2" id="KW-0472">Membrane</keyword>
<accession>A0A8S3QHU1</accession>
<feature type="region of interest" description="Disordered" evidence="1">
    <location>
        <begin position="1"/>
        <end position="60"/>
    </location>
</feature>
<dbReference type="InterPro" id="IPR036181">
    <property type="entry name" value="MIT_dom_sf"/>
</dbReference>
<sequence>MDGDRKDSEDQNKNKELKNSEEVKEQIETEKSEEAGRPLAEVFPKQEHSNIDKAKKAREENRTAEALELYKKEIQHLIQEIKDESMVAEVKNKLKRQCSIYLSEAETLQKELKDKNGDGEKDENEEEEEEIACKESEDHQVERLVNGINLSCTELYNCSMFYFVLFLLLLFSVTTIILYVFPIGISKQEFILFFKLGF</sequence>
<name>A0A8S3QHU1_MYTED</name>
<proteinExistence type="predicted"/>
<dbReference type="Proteomes" id="UP000683360">
    <property type="component" value="Unassembled WGS sequence"/>
</dbReference>
<keyword evidence="2" id="KW-1133">Transmembrane helix</keyword>
<dbReference type="OrthoDB" id="10487453at2759"/>
<feature type="compositionally biased region" description="Acidic residues" evidence="1">
    <location>
        <begin position="120"/>
        <end position="130"/>
    </location>
</feature>
<evidence type="ECO:0000313" key="4">
    <source>
        <dbReference type="Proteomes" id="UP000683360"/>
    </source>
</evidence>
<dbReference type="Gene3D" id="1.20.58.80">
    <property type="entry name" value="Phosphotransferase system, lactose/cellobiose-type IIA subunit"/>
    <property type="match status" value="1"/>
</dbReference>
<keyword evidence="2" id="KW-0812">Transmembrane</keyword>
<feature type="region of interest" description="Disordered" evidence="1">
    <location>
        <begin position="111"/>
        <end position="134"/>
    </location>
</feature>
<organism evidence="3 4">
    <name type="scientific">Mytilus edulis</name>
    <name type="common">Blue mussel</name>
    <dbReference type="NCBI Taxonomy" id="6550"/>
    <lineage>
        <taxon>Eukaryota</taxon>
        <taxon>Metazoa</taxon>
        <taxon>Spiralia</taxon>
        <taxon>Lophotrochozoa</taxon>
        <taxon>Mollusca</taxon>
        <taxon>Bivalvia</taxon>
        <taxon>Autobranchia</taxon>
        <taxon>Pteriomorphia</taxon>
        <taxon>Mytilida</taxon>
        <taxon>Mytiloidea</taxon>
        <taxon>Mytilidae</taxon>
        <taxon>Mytilinae</taxon>
        <taxon>Mytilus</taxon>
    </lineage>
</organism>
<evidence type="ECO:0000256" key="2">
    <source>
        <dbReference type="SAM" id="Phobius"/>
    </source>
</evidence>
<feature type="compositionally biased region" description="Basic and acidic residues" evidence="1">
    <location>
        <begin position="1"/>
        <end position="36"/>
    </location>
</feature>
<dbReference type="SUPFAM" id="SSF116846">
    <property type="entry name" value="MIT domain"/>
    <property type="match status" value="1"/>
</dbReference>
<dbReference type="EMBL" id="CAJPWZ010000536">
    <property type="protein sequence ID" value="CAG2195870.1"/>
    <property type="molecule type" value="Genomic_DNA"/>
</dbReference>
<keyword evidence="4" id="KW-1185">Reference proteome</keyword>
<evidence type="ECO:0000313" key="3">
    <source>
        <dbReference type="EMBL" id="CAG2195870.1"/>
    </source>
</evidence>
<dbReference type="AlphaFoldDB" id="A0A8S3QHU1"/>
<evidence type="ECO:0000256" key="1">
    <source>
        <dbReference type="SAM" id="MobiDB-lite"/>
    </source>
</evidence>